<dbReference type="PROSITE" id="PS00830">
    <property type="entry name" value="GREAB_2"/>
    <property type="match status" value="1"/>
</dbReference>
<keyword evidence="3" id="KW-0648">Protein biosynthesis</keyword>
<accession>A0A644TV73</accession>
<organism evidence="3">
    <name type="scientific">bioreactor metagenome</name>
    <dbReference type="NCBI Taxonomy" id="1076179"/>
    <lineage>
        <taxon>unclassified sequences</taxon>
        <taxon>metagenomes</taxon>
        <taxon>ecological metagenomes</taxon>
    </lineage>
</organism>
<feature type="domain" description="Transcription elongation factor GreA/GreB C-terminal" evidence="2">
    <location>
        <begin position="102"/>
        <end position="174"/>
    </location>
</feature>
<dbReference type="SUPFAM" id="SSF54534">
    <property type="entry name" value="FKBP-like"/>
    <property type="match status" value="1"/>
</dbReference>
<feature type="compositionally biased region" description="Acidic residues" evidence="1">
    <location>
        <begin position="7"/>
        <end position="17"/>
    </location>
</feature>
<comment type="caution">
    <text evidence="3">The sequence shown here is derived from an EMBL/GenBank/DDBJ whole genome shotgun (WGS) entry which is preliminary data.</text>
</comment>
<dbReference type="EMBL" id="VSSQ01000055">
    <property type="protein sequence ID" value="MPL70898.1"/>
    <property type="molecule type" value="Genomic_DNA"/>
</dbReference>
<dbReference type="InterPro" id="IPR018151">
    <property type="entry name" value="TF_GreA/GreB_CS"/>
</dbReference>
<dbReference type="GO" id="GO:0003746">
    <property type="term" value="F:translation elongation factor activity"/>
    <property type="evidence" value="ECO:0007669"/>
    <property type="project" value="UniProtKB-KW"/>
</dbReference>
<sequence length="177" mass="19661">MSRAFVDEDSGSDETDDMHEIPLPIAPGVRNYMTAEGALRMVEELRRLTEVERPRAAALLSGLDAQAKSKPLRELSLIDRKISYLSRMKAALEVVPPPSSLDRMVFGLLARVEEEGGEVVCYRIVGVDESDPERGWVSWASPVAKALIGRKVGDRITVKLPLGERRMKIIGIEYAKE</sequence>
<name>A0A644TV73_9ZZZZ</name>
<evidence type="ECO:0000259" key="2">
    <source>
        <dbReference type="Pfam" id="PF01272"/>
    </source>
</evidence>
<dbReference type="GO" id="GO:0070063">
    <property type="term" value="F:RNA polymerase binding"/>
    <property type="evidence" value="ECO:0007669"/>
    <property type="project" value="InterPro"/>
</dbReference>
<dbReference type="GO" id="GO:0003677">
    <property type="term" value="F:DNA binding"/>
    <property type="evidence" value="ECO:0007669"/>
    <property type="project" value="InterPro"/>
</dbReference>
<protein>
    <submittedName>
        <fullName evidence="3">Transcription elongation factor GreB</fullName>
    </submittedName>
</protein>
<dbReference type="Gene3D" id="3.10.50.30">
    <property type="entry name" value="Transcription elongation factor, GreA/GreB, C-terminal domain"/>
    <property type="match status" value="1"/>
</dbReference>
<dbReference type="AlphaFoldDB" id="A0A644TV73"/>
<evidence type="ECO:0000256" key="1">
    <source>
        <dbReference type="SAM" id="MobiDB-lite"/>
    </source>
</evidence>
<gene>
    <name evidence="3" type="primary">greB_2</name>
    <name evidence="3" type="ORF">SDC9_16660</name>
</gene>
<dbReference type="PIRSF" id="PIRSF006092">
    <property type="entry name" value="GreA_GreB"/>
    <property type="match status" value="1"/>
</dbReference>
<evidence type="ECO:0000313" key="3">
    <source>
        <dbReference type="EMBL" id="MPL70898.1"/>
    </source>
</evidence>
<dbReference type="InterPro" id="IPR001437">
    <property type="entry name" value="Tscrpt_elong_fac_GreA/B_C"/>
</dbReference>
<keyword evidence="3" id="KW-0251">Elongation factor</keyword>
<dbReference type="PANTHER" id="PTHR30437">
    <property type="entry name" value="TRANSCRIPTION ELONGATION FACTOR GREA"/>
    <property type="match status" value="1"/>
</dbReference>
<dbReference type="InterPro" id="IPR036953">
    <property type="entry name" value="GreA/GreB_C_sf"/>
</dbReference>
<dbReference type="Pfam" id="PF01272">
    <property type="entry name" value="GreA_GreB"/>
    <property type="match status" value="1"/>
</dbReference>
<proteinExistence type="predicted"/>
<dbReference type="PANTHER" id="PTHR30437:SF6">
    <property type="entry name" value="TRANSCRIPTION ELONGATION FACTOR GREB"/>
    <property type="match status" value="1"/>
</dbReference>
<feature type="region of interest" description="Disordered" evidence="1">
    <location>
        <begin position="1"/>
        <end position="21"/>
    </location>
</feature>
<dbReference type="InterPro" id="IPR023459">
    <property type="entry name" value="Tscrpt_elong_fac_GreA/B_fam"/>
</dbReference>
<dbReference type="GO" id="GO:0006354">
    <property type="term" value="P:DNA-templated transcription elongation"/>
    <property type="evidence" value="ECO:0007669"/>
    <property type="project" value="TreeGrafter"/>
</dbReference>
<dbReference type="GO" id="GO:0032784">
    <property type="term" value="P:regulation of DNA-templated transcription elongation"/>
    <property type="evidence" value="ECO:0007669"/>
    <property type="project" value="InterPro"/>
</dbReference>
<dbReference type="FunFam" id="3.10.50.30:FF:000001">
    <property type="entry name" value="Transcription elongation factor GreA"/>
    <property type="match status" value="1"/>
</dbReference>
<reference evidence="3" key="1">
    <citation type="submission" date="2019-08" db="EMBL/GenBank/DDBJ databases">
        <authorList>
            <person name="Kucharzyk K."/>
            <person name="Murdoch R.W."/>
            <person name="Higgins S."/>
            <person name="Loffler F."/>
        </authorList>
    </citation>
    <scope>NUCLEOTIDE SEQUENCE</scope>
</reference>